<comment type="caution">
    <text evidence="2">The sequence shown here is derived from an EMBL/GenBank/DDBJ whole genome shotgun (WGS) entry which is preliminary data.</text>
</comment>
<organism evidence="2">
    <name type="scientific">Ignavibacterium album</name>
    <dbReference type="NCBI Taxonomy" id="591197"/>
    <lineage>
        <taxon>Bacteria</taxon>
        <taxon>Pseudomonadati</taxon>
        <taxon>Ignavibacteriota</taxon>
        <taxon>Ignavibacteria</taxon>
        <taxon>Ignavibacteriales</taxon>
        <taxon>Ignavibacteriaceae</taxon>
        <taxon>Ignavibacterium</taxon>
    </lineage>
</organism>
<evidence type="ECO:0000256" key="1">
    <source>
        <dbReference type="SAM" id="Phobius"/>
    </source>
</evidence>
<sequence length="412" mass="47978">MLKALIYKLLIRRPETMHQTDFNYQRKDLPAGFSKFGLIFLIVGIVLAVVSFFVDQSRAAFNYLVVYMMILSIALGSLFLIALEYVAGADWSTPFRRIPEFFAGLLPVLFILVLPLLFFNHDLFHWAHEEAVKEDKILQGKAPYLNISFFIIRTFLFIGIWVLFYFILKRNSKKQDSTKDQTLTTKNIRFSAAFIPIFAITITFTAVDWLMSLEPHWFSTIFGVYYFSGTVIAAIAAVTLVVVILKEKGYFNPWITNDHLYSFGALLFAFVNFWAYIAFSQFMLIWYADLPEETFWFLTRWEGSWIIFSLLLIIIHFIVPYAMLLSQPAKMDPKRLKFISVWLLFAHLFDLFWLIMPNMQPLKKGYVFSWIDLVFPILGIGIVLTVFNFISKKENLIPIGDPKLKKGINFHL</sequence>
<reference evidence="2" key="1">
    <citation type="journal article" date="2020" name="mSystems">
        <title>Genome- and Community-Level Interaction Insights into Carbon Utilization and Element Cycling Functions of Hydrothermarchaeota in Hydrothermal Sediment.</title>
        <authorList>
            <person name="Zhou Z."/>
            <person name="Liu Y."/>
            <person name="Xu W."/>
            <person name="Pan J."/>
            <person name="Luo Z.H."/>
            <person name="Li M."/>
        </authorList>
    </citation>
    <scope>NUCLEOTIDE SEQUENCE [LARGE SCALE GENOMIC DNA]</scope>
    <source>
        <strain evidence="2">SpSt-479</strain>
    </source>
</reference>
<feature type="transmembrane region" description="Helical" evidence="1">
    <location>
        <begin position="98"/>
        <end position="119"/>
    </location>
</feature>
<keyword evidence="1" id="KW-0812">Transmembrane</keyword>
<keyword evidence="1" id="KW-1133">Transmembrane helix</keyword>
<feature type="transmembrane region" description="Helical" evidence="1">
    <location>
        <begin position="60"/>
        <end position="86"/>
    </location>
</feature>
<accession>A0A7V2ZKE9</accession>
<feature type="transmembrane region" description="Helical" evidence="1">
    <location>
        <begin position="367"/>
        <end position="390"/>
    </location>
</feature>
<name>A0A7V2ZKE9_9BACT</name>
<dbReference type="AlphaFoldDB" id="A0A7V2ZKE9"/>
<feature type="transmembrane region" description="Helical" evidence="1">
    <location>
        <begin position="303"/>
        <end position="324"/>
    </location>
</feature>
<keyword evidence="1" id="KW-0472">Membrane</keyword>
<dbReference type="PANTHER" id="PTHR43044">
    <property type="match status" value="1"/>
</dbReference>
<feature type="transmembrane region" description="Helical" evidence="1">
    <location>
        <begin position="147"/>
        <end position="168"/>
    </location>
</feature>
<evidence type="ECO:0000313" key="2">
    <source>
        <dbReference type="EMBL" id="HFI91478.1"/>
    </source>
</evidence>
<dbReference type="PANTHER" id="PTHR43044:SF1">
    <property type="entry name" value="QUINOL:CYTOCHROME C OXIDOREDUCTASE QUINONE-BINDING SUBUNIT 2"/>
    <property type="match status" value="1"/>
</dbReference>
<feature type="transmembrane region" description="Helical" evidence="1">
    <location>
        <begin position="266"/>
        <end position="288"/>
    </location>
</feature>
<feature type="transmembrane region" description="Helical" evidence="1">
    <location>
        <begin position="336"/>
        <end position="355"/>
    </location>
</feature>
<protein>
    <submittedName>
        <fullName evidence="2">Quinol:cytochrome C oxidoreductase</fullName>
    </submittedName>
</protein>
<feature type="transmembrane region" description="Helical" evidence="1">
    <location>
        <begin position="223"/>
        <end position="245"/>
    </location>
</feature>
<feature type="transmembrane region" description="Helical" evidence="1">
    <location>
        <begin position="188"/>
        <end position="211"/>
    </location>
</feature>
<dbReference type="EMBL" id="DSUJ01000008">
    <property type="protein sequence ID" value="HFI91478.1"/>
    <property type="molecule type" value="Genomic_DNA"/>
</dbReference>
<gene>
    <name evidence="2" type="ORF">ENS31_08130</name>
</gene>
<feature type="transmembrane region" description="Helical" evidence="1">
    <location>
        <begin position="36"/>
        <end position="54"/>
    </location>
</feature>
<proteinExistence type="predicted"/>